<dbReference type="GO" id="GO:0016787">
    <property type="term" value="F:hydrolase activity"/>
    <property type="evidence" value="ECO:0007669"/>
    <property type="project" value="UniProtKB-KW"/>
</dbReference>
<dbReference type="PANTHER" id="PTHR38039">
    <property type="entry name" value="TOXIN YOEB"/>
    <property type="match status" value="1"/>
</dbReference>
<dbReference type="Proteomes" id="UP000503313">
    <property type="component" value="Chromosome"/>
</dbReference>
<dbReference type="AlphaFoldDB" id="A0AAE7E608"/>
<evidence type="ECO:0000313" key="11">
    <source>
        <dbReference type="EMBL" id="QKF76882.1"/>
    </source>
</evidence>
<dbReference type="NCBIfam" id="TIGR02116">
    <property type="entry name" value="toxin_Txe_YoeB"/>
    <property type="match status" value="1"/>
</dbReference>
<proteinExistence type="inferred from homology"/>
<dbReference type="GO" id="GO:0004519">
    <property type="term" value="F:endonuclease activity"/>
    <property type="evidence" value="ECO:0007669"/>
    <property type="project" value="UniProtKB-KW"/>
</dbReference>
<evidence type="ECO:0000256" key="9">
    <source>
        <dbReference type="ARBA" id="ARBA00079979"/>
    </source>
</evidence>
<dbReference type="EMBL" id="CP053835">
    <property type="protein sequence ID" value="QKF76882.1"/>
    <property type="molecule type" value="Genomic_DNA"/>
</dbReference>
<evidence type="ECO:0000256" key="4">
    <source>
        <dbReference type="ARBA" id="ARBA00022722"/>
    </source>
</evidence>
<evidence type="ECO:0000313" key="12">
    <source>
        <dbReference type="Proteomes" id="UP000503313"/>
    </source>
</evidence>
<accession>A0AAE7E608</accession>
<dbReference type="PANTHER" id="PTHR38039:SF1">
    <property type="entry name" value="TOXIN YOEB"/>
    <property type="match status" value="1"/>
</dbReference>
<dbReference type="FunFam" id="3.30.2310.20:FF:000001">
    <property type="entry name" value="Addiction module toxin, Txe/YoeB family"/>
    <property type="match status" value="1"/>
</dbReference>
<evidence type="ECO:0000256" key="2">
    <source>
        <dbReference type="ARBA" id="ARBA00017742"/>
    </source>
</evidence>
<keyword evidence="7" id="KW-0694">RNA-binding</keyword>
<keyword evidence="12" id="KW-1185">Reference proteome</keyword>
<keyword evidence="3" id="KW-1277">Toxin-antitoxin system</keyword>
<evidence type="ECO:0000256" key="10">
    <source>
        <dbReference type="ARBA" id="ARBA00080029"/>
    </source>
</evidence>
<organism evidence="11 12">
    <name type="scientific">Arcobacter defluvii</name>
    <dbReference type="NCBI Taxonomy" id="873191"/>
    <lineage>
        <taxon>Bacteria</taxon>
        <taxon>Pseudomonadati</taxon>
        <taxon>Campylobacterota</taxon>
        <taxon>Epsilonproteobacteria</taxon>
        <taxon>Campylobacterales</taxon>
        <taxon>Arcobacteraceae</taxon>
        <taxon>Arcobacter</taxon>
    </lineage>
</organism>
<dbReference type="Gene3D" id="3.30.2310.20">
    <property type="entry name" value="RelE-like"/>
    <property type="match status" value="1"/>
</dbReference>
<evidence type="ECO:0000256" key="6">
    <source>
        <dbReference type="ARBA" id="ARBA00022801"/>
    </source>
</evidence>
<comment type="similarity">
    <text evidence="1">Belongs to the YoeB family.</text>
</comment>
<evidence type="ECO:0000256" key="3">
    <source>
        <dbReference type="ARBA" id="ARBA00022649"/>
    </source>
</evidence>
<reference evidence="11 12" key="1">
    <citation type="submission" date="2020-05" db="EMBL/GenBank/DDBJ databases">
        <title>Complete genome sequencing of Campylobacter and Arcobacter type strains.</title>
        <authorList>
            <person name="Miller W.G."/>
            <person name="Yee E."/>
        </authorList>
    </citation>
    <scope>NUCLEOTIDE SEQUENCE [LARGE SCALE GENOMIC DNA]</scope>
    <source>
        <strain evidence="11 12">LMG 25694</strain>
    </source>
</reference>
<dbReference type="GO" id="GO:0006401">
    <property type="term" value="P:RNA catabolic process"/>
    <property type="evidence" value="ECO:0007669"/>
    <property type="project" value="InterPro"/>
</dbReference>
<dbReference type="Pfam" id="PF06769">
    <property type="entry name" value="YoeB_toxin"/>
    <property type="match status" value="1"/>
</dbReference>
<evidence type="ECO:0000256" key="1">
    <source>
        <dbReference type="ARBA" id="ARBA00008172"/>
    </source>
</evidence>
<evidence type="ECO:0000256" key="8">
    <source>
        <dbReference type="ARBA" id="ARBA00030388"/>
    </source>
</evidence>
<sequence length="84" mass="10264">MNLIFSDKAWDEYMYWQQTDKQILKKINQLIRDIKREPFDGIGKPEPLKYELSGFWSRRISDEHRLVYEVSESYIAIVSCRFHY</sequence>
<name>A0AAE7E608_9BACT</name>
<dbReference type="SUPFAM" id="SSF143011">
    <property type="entry name" value="RelE-like"/>
    <property type="match status" value="1"/>
</dbReference>
<dbReference type="InterPro" id="IPR009614">
    <property type="entry name" value="YoeB_toxin"/>
</dbReference>
<keyword evidence="5" id="KW-0255">Endonuclease</keyword>
<dbReference type="GO" id="GO:0003723">
    <property type="term" value="F:RNA binding"/>
    <property type="evidence" value="ECO:0007669"/>
    <property type="project" value="UniProtKB-KW"/>
</dbReference>
<keyword evidence="6" id="KW-0378">Hydrolase</keyword>
<gene>
    <name evidence="11" type="ORF">ADFLV_0837</name>
</gene>
<evidence type="ECO:0000256" key="5">
    <source>
        <dbReference type="ARBA" id="ARBA00022759"/>
    </source>
</evidence>
<protein>
    <recommendedName>
        <fullName evidence="2">Toxin YoeB</fullName>
    </recommendedName>
    <alternativeName>
        <fullName evidence="10">Putative endoribonuclease YoeB</fullName>
    </alternativeName>
    <alternativeName>
        <fullName evidence="8 9">Putative mRNA interferase YoeB</fullName>
    </alternativeName>
</protein>
<evidence type="ECO:0000256" key="7">
    <source>
        <dbReference type="ARBA" id="ARBA00022884"/>
    </source>
</evidence>
<keyword evidence="4" id="KW-0540">Nuclease</keyword>
<dbReference type="KEGG" id="adz:ADFLV_0837"/>
<dbReference type="RefSeq" id="WP_129010972.1">
    <property type="nucleotide sequence ID" value="NZ_CP053835.1"/>
</dbReference>
<dbReference type="InterPro" id="IPR035093">
    <property type="entry name" value="RelE/ParE_toxin_dom_sf"/>
</dbReference>